<keyword evidence="1" id="KW-0472">Membrane</keyword>
<keyword evidence="1" id="KW-1133">Transmembrane helix</keyword>
<feature type="transmembrane region" description="Helical" evidence="1">
    <location>
        <begin position="7"/>
        <end position="27"/>
    </location>
</feature>
<accession>A0AAV7CFJ3</accession>
<evidence type="ECO:0000313" key="3">
    <source>
        <dbReference type="Proteomes" id="UP000824782"/>
    </source>
</evidence>
<reference evidence="2" key="1">
    <citation type="thesis" date="2020" institute="ProQuest LLC" country="789 East Eisenhower Parkway, Ann Arbor, MI, USA">
        <title>Comparative Genomics and Chromosome Evolution.</title>
        <authorList>
            <person name="Mudd A.B."/>
        </authorList>
    </citation>
    <scope>NUCLEOTIDE SEQUENCE</scope>
    <source>
        <strain evidence="2">237g6f4</strain>
        <tissue evidence="2">Blood</tissue>
    </source>
</reference>
<evidence type="ECO:0008006" key="4">
    <source>
        <dbReference type="Google" id="ProtNLM"/>
    </source>
</evidence>
<organism evidence="2 3">
    <name type="scientific">Engystomops pustulosus</name>
    <name type="common">Tungara frog</name>
    <name type="synonym">Physalaemus pustulosus</name>
    <dbReference type="NCBI Taxonomy" id="76066"/>
    <lineage>
        <taxon>Eukaryota</taxon>
        <taxon>Metazoa</taxon>
        <taxon>Chordata</taxon>
        <taxon>Craniata</taxon>
        <taxon>Vertebrata</taxon>
        <taxon>Euteleostomi</taxon>
        <taxon>Amphibia</taxon>
        <taxon>Batrachia</taxon>
        <taxon>Anura</taxon>
        <taxon>Neobatrachia</taxon>
        <taxon>Hyloidea</taxon>
        <taxon>Leptodactylidae</taxon>
        <taxon>Leiuperinae</taxon>
        <taxon>Engystomops</taxon>
    </lineage>
</organism>
<sequence length="80" mass="8977">MKLYVCLPLKVLSMIVNFVVLALGVWIKRKNLYKPVSGSMIQCGSPILCRFIAACDINSENPRQPLGVAYFRLQQVYVSA</sequence>
<protein>
    <recommendedName>
        <fullName evidence="4">Secreted protein</fullName>
    </recommendedName>
</protein>
<dbReference type="AlphaFoldDB" id="A0AAV7CFJ3"/>
<dbReference type="Proteomes" id="UP000824782">
    <property type="component" value="Unassembled WGS sequence"/>
</dbReference>
<comment type="caution">
    <text evidence="2">The sequence shown here is derived from an EMBL/GenBank/DDBJ whole genome shotgun (WGS) entry which is preliminary data.</text>
</comment>
<keyword evidence="3" id="KW-1185">Reference proteome</keyword>
<evidence type="ECO:0000256" key="1">
    <source>
        <dbReference type="SAM" id="Phobius"/>
    </source>
</evidence>
<dbReference type="EMBL" id="WNYA01000003">
    <property type="protein sequence ID" value="KAG8583824.1"/>
    <property type="molecule type" value="Genomic_DNA"/>
</dbReference>
<name>A0AAV7CFJ3_ENGPU</name>
<proteinExistence type="predicted"/>
<keyword evidence="1" id="KW-0812">Transmembrane</keyword>
<evidence type="ECO:0000313" key="2">
    <source>
        <dbReference type="EMBL" id="KAG8583824.1"/>
    </source>
</evidence>
<gene>
    <name evidence="2" type="ORF">GDO81_008563</name>
</gene>